<dbReference type="Proteomes" id="UP001444071">
    <property type="component" value="Unassembled WGS sequence"/>
</dbReference>
<accession>A0ABV0W9Z3</accession>
<sequence>MSCGNIILENNKINIHAVLFSLEMRSYISAEPPCYLGYFSPFVTMETIHILAAVLGGAVCGWGLSFAPPAALVSFFSCWQKLVSQPSFIKRFVFKSKCLLYAIMKLSFKKKG</sequence>
<comment type="caution">
    <text evidence="1">The sequence shown here is derived from an EMBL/GenBank/DDBJ whole genome shotgun (WGS) entry which is preliminary data.</text>
</comment>
<keyword evidence="2" id="KW-1185">Reference proteome</keyword>
<reference evidence="1 2" key="1">
    <citation type="submission" date="2021-06" db="EMBL/GenBank/DDBJ databases">
        <authorList>
            <person name="Palmer J.M."/>
        </authorList>
    </citation>
    <scope>NUCLEOTIDE SEQUENCE [LARGE SCALE GENOMIC DNA]</scope>
    <source>
        <strain evidence="1 2">XR_2019</strain>
        <tissue evidence="1">Muscle</tissue>
    </source>
</reference>
<proteinExistence type="predicted"/>
<name>A0ABV0W9Z3_9TELE</name>
<dbReference type="EMBL" id="JAHRIM010034591">
    <property type="protein sequence ID" value="MEQ2265904.1"/>
    <property type="molecule type" value="Genomic_DNA"/>
</dbReference>
<organism evidence="1 2">
    <name type="scientific">Xenotaenia resolanae</name>
    <dbReference type="NCBI Taxonomy" id="208358"/>
    <lineage>
        <taxon>Eukaryota</taxon>
        <taxon>Metazoa</taxon>
        <taxon>Chordata</taxon>
        <taxon>Craniata</taxon>
        <taxon>Vertebrata</taxon>
        <taxon>Euteleostomi</taxon>
        <taxon>Actinopterygii</taxon>
        <taxon>Neopterygii</taxon>
        <taxon>Teleostei</taxon>
        <taxon>Neoteleostei</taxon>
        <taxon>Acanthomorphata</taxon>
        <taxon>Ovalentaria</taxon>
        <taxon>Atherinomorphae</taxon>
        <taxon>Cyprinodontiformes</taxon>
        <taxon>Goodeidae</taxon>
        <taxon>Xenotaenia</taxon>
    </lineage>
</organism>
<protein>
    <submittedName>
        <fullName evidence="1">Uncharacterized protein</fullName>
    </submittedName>
</protein>
<evidence type="ECO:0000313" key="1">
    <source>
        <dbReference type="EMBL" id="MEQ2265904.1"/>
    </source>
</evidence>
<gene>
    <name evidence="1" type="ORF">XENORESO_014432</name>
</gene>
<evidence type="ECO:0000313" key="2">
    <source>
        <dbReference type="Proteomes" id="UP001444071"/>
    </source>
</evidence>